<gene>
    <name evidence="1" type="ORF">SADFL11_2344</name>
</gene>
<dbReference type="AlphaFoldDB" id="A0A5E8H193"/>
<evidence type="ECO:0000313" key="1">
    <source>
        <dbReference type="EMBL" id="EEE45056.1"/>
    </source>
</evidence>
<protein>
    <recommendedName>
        <fullName evidence="3">DUF2336 domain-containing protein</fullName>
    </recommendedName>
</protein>
<dbReference type="EMBL" id="ACCU02000003">
    <property type="protein sequence ID" value="EEE45056.1"/>
    <property type="molecule type" value="Genomic_DNA"/>
</dbReference>
<dbReference type="InterPro" id="IPR019285">
    <property type="entry name" value="DUF2336"/>
</dbReference>
<reference evidence="1 2" key="2">
    <citation type="submission" date="2013-04" db="EMBL/GenBank/DDBJ databases">
        <authorList>
            <person name="Fiebig A."/>
            <person name="Pradella S."/>
            <person name="Wagner-Doebler I."/>
        </authorList>
    </citation>
    <scope>NUCLEOTIDE SEQUENCE [LARGE SCALE GENOMIC DNA]</scope>
    <source>
        <strain evidence="2">DSM 17067 / NCIMB 14079 / DFL-11</strain>
    </source>
</reference>
<proteinExistence type="predicted"/>
<evidence type="ECO:0000313" key="2">
    <source>
        <dbReference type="Proteomes" id="UP000004703"/>
    </source>
</evidence>
<evidence type="ECO:0008006" key="3">
    <source>
        <dbReference type="Google" id="ProtNLM"/>
    </source>
</evidence>
<dbReference type="Proteomes" id="UP000004703">
    <property type="component" value="Chromosome"/>
</dbReference>
<organism evidence="1 2">
    <name type="scientific">Roseibium alexandrii (strain DSM 17067 / NCIMB 14079 / DFL-11)</name>
    <name type="common">Labrenzia alexandrii</name>
    <dbReference type="NCBI Taxonomy" id="244592"/>
    <lineage>
        <taxon>Bacteria</taxon>
        <taxon>Pseudomonadati</taxon>
        <taxon>Pseudomonadota</taxon>
        <taxon>Alphaproteobacteria</taxon>
        <taxon>Hyphomicrobiales</taxon>
        <taxon>Stappiaceae</taxon>
        <taxon>Roseibium</taxon>
    </lineage>
</organism>
<name>A0A5E8H193_ROSAD</name>
<dbReference type="RefSeq" id="WP_008192692.1">
    <property type="nucleotide sequence ID" value="NZ_CM011002.1"/>
</dbReference>
<accession>A0A5E8H193</accession>
<sequence length="359" mass="40389">MLEKLIELANNTTPEKRHKLAHHVTELFIKGADSYQVEEIALFNLLLENMLPLMEQQQKKKISEKLAPVRKASRGLAVSLAREKIDIARPMLTTSEALQNDDILKLAKTMGQDHLLAISQRHHLESNVTDVLLERGEQPVKRSVAANSGAEISKWGARILVKLAESDETIRDSMIERSDITEADLEKLISHMPPKQQDVIRGLRHQNEELVHELFQKASRAVTATTLQRKASRINAKVMLKDIRDEESTLGKAITQLALSNNLFEICFLMSEMAGLEQKYVTNMLLRYDAAGAAVLCKALDLTEAEYRAVSKARTVQNKQPATTVDNWVADYQTLSSRDARRLLSFMKIRLATLSDEAA</sequence>
<dbReference type="Pfam" id="PF10098">
    <property type="entry name" value="DUF2336"/>
    <property type="match status" value="1"/>
</dbReference>
<comment type="caution">
    <text evidence="1">The sequence shown here is derived from an EMBL/GenBank/DDBJ whole genome shotgun (WGS) entry which is preliminary data.</text>
</comment>
<reference evidence="1 2" key="1">
    <citation type="submission" date="2008-01" db="EMBL/GenBank/DDBJ databases">
        <authorList>
            <person name="Wagner-Dobler I."/>
            <person name="Ferriera S."/>
            <person name="Johnson J."/>
            <person name="Kravitz S."/>
            <person name="Beeson K."/>
            <person name="Sutton G."/>
            <person name="Rogers Y.-H."/>
            <person name="Friedman R."/>
            <person name="Frazier M."/>
            <person name="Venter J.C."/>
        </authorList>
    </citation>
    <scope>NUCLEOTIDE SEQUENCE [LARGE SCALE GENOMIC DNA]</scope>
    <source>
        <strain evidence="2">DSM 17067 / NCIMB 14079 / DFL-11</strain>
    </source>
</reference>